<dbReference type="PROSITE" id="PS51257">
    <property type="entry name" value="PROKAR_LIPOPROTEIN"/>
    <property type="match status" value="1"/>
</dbReference>
<name>A0ABQ1WHX9_9BACT</name>
<dbReference type="Proteomes" id="UP000634043">
    <property type="component" value="Unassembled WGS sequence"/>
</dbReference>
<protein>
    <submittedName>
        <fullName evidence="1">Uncharacterized protein</fullName>
    </submittedName>
</protein>
<evidence type="ECO:0000313" key="2">
    <source>
        <dbReference type="Proteomes" id="UP000634043"/>
    </source>
</evidence>
<dbReference type="RefSeq" id="WP_188503018.1">
    <property type="nucleotide sequence ID" value="NZ_BMFP01000009.1"/>
</dbReference>
<sequence length="212" mass="24104">MIVKTALSRNFISYLVIFIIISCDNVDHPIPKQNADTSISVETVNAKKGKPTSYSTYLIRKGQHSTTSPYKSIKTNLLRFEAVFDKSAIYTTVLVTNQADINKLYGMSDCGSLHQNNSARYGWRWYNNRLEILGYVYNSGKWSYKYITSVDLDKPYTYEISLLSQSYLFSVNGVKVSLPRNCSGYGSGYMLYPYFGGDETAPHDITIRIRDL</sequence>
<organism evidence="1 2">
    <name type="scientific">Pontibacter amylolyticus</name>
    <dbReference type="NCBI Taxonomy" id="1424080"/>
    <lineage>
        <taxon>Bacteria</taxon>
        <taxon>Pseudomonadati</taxon>
        <taxon>Bacteroidota</taxon>
        <taxon>Cytophagia</taxon>
        <taxon>Cytophagales</taxon>
        <taxon>Hymenobacteraceae</taxon>
        <taxon>Pontibacter</taxon>
    </lineage>
</organism>
<proteinExistence type="predicted"/>
<comment type="caution">
    <text evidence="1">The sequence shown here is derived from an EMBL/GenBank/DDBJ whole genome shotgun (WGS) entry which is preliminary data.</text>
</comment>
<accession>A0ABQ1WHX9</accession>
<dbReference type="EMBL" id="BMFP01000009">
    <property type="protein sequence ID" value="GGG30051.1"/>
    <property type="molecule type" value="Genomic_DNA"/>
</dbReference>
<keyword evidence="2" id="KW-1185">Reference proteome</keyword>
<evidence type="ECO:0000313" key="1">
    <source>
        <dbReference type="EMBL" id="GGG30051.1"/>
    </source>
</evidence>
<gene>
    <name evidence="1" type="ORF">GCM10011323_36890</name>
</gene>
<reference evidence="2" key="1">
    <citation type="journal article" date="2019" name="Int. J. Syst. Evol. Microbiol.">
        <title>The Global Catalogue of Microorganisms (GCM) 10K type strain sequencing project: providing services to taxonomists for standard genome sequencing and annotation.</title>
        <authorList>
            <consortium name="The Broad Institute Genomics Platform"/>
            <consortium name="The Broad Institute Genome Sequencing Center for Infectious Disease"/>
            <person name="Wu L."/>
            <person name="Ma J."/>
        </authorList>
    </citation>
    <scope>NUCLEOTIDE SEQUENCE [LARGE SCALE GENOMIC DNA]</scope>
    <source>
        <strain evidence="2">CGMCC 1.12749</strain>
    </source>
</reference>